<dbReference type="Proteomes" id="UP000240493">
    <property type="component" value="Unassembled WGS sequence"/>
</dbReference>
<protein>
    <submittedName>
        <fullName evidence="1">Uncharacterized protein</fullName>
    </submittedName>
</protein>
<reference evidence="1 2" key="1">
    <citation type="submission" date="2016-07" db="EMBL/GenBank/DDBJ databases">
        <title>Multiple horizontal gene transfer events from other fungi enriched the ability of initially mycotrophic Trichoderma (Ascomycota) to feed on dead plant biomass.</title>
        <authorList>
            <consortium name="DOE Joint Genome Institute"/>
            <person name="Aerts A."/>
            <person name="Atanasova L."/>
            <person name="Chenthamara K."/>
            <person name="Zhang J."/>
            <person name="Grujic M."/>
            <person name="Henrissat B."/>
            <person name="Kuo A."/>
            <person name="Salamov A."/>
            <person name="Lipzen A."/>
            <person name="Labutti K."/>
            <person name="Barry K."/>
            <person name="Miao Y."/>
            <person name="Rahimi M.J."/>
            <person name="Shen Q."/>
            <person name="Grigoriev I.V."/>
            <person name="Kubicek C.P."/>
            <person name="Druzhinina I.S."/>
        </authorList>
    </citation>
    <scope>NUCLEOTIDE SEQUENCE [LARGE SCALE GENOMIC DNA]</scope>
    <source>
        <strain evidence="1 2">CBS 433.97</strain>
    </source>
</reference>
<sequence length="76" mass="9103">MFQRNPSKRLWCCFIASVASVVIQIVCKWPWHPCYPWLLALRSCIWLLFLPHLLEKQRFGIFYYGLFMKQSDPGHS</sequence>
<organism evidence="1 2">
    <name type="scientific">Trichoderma asperellum (strain ATCC 204424 / CBS 433.97 / NBRC 101777)</name>
    <dbReference type="NCBI Taxonomy" id="1042311"/>
    <lineage>
        <taxon>Eukaryota</taxon>
        <taxon>Fungi</taxon>
        <taxon>Dikarya</taxon>
        <taxon>Ascomycota</taxon>
        <taxon>Pezizomycotina</taxon>
        <taxon>Sordariomycetes</taxon>
        <taxon>Hypocreomycetidae</taxon>
        <taxon>Hypocreales</taxon>
        <taxon>Hypocreaceae</taxon>
        <taxon>Trichoderma</taxon>
    </lineage>
</organism>
<gene>
    <name evidence="1" type="ORF">M441DRAFT_299566</name>
</gene>
<name>A0A2T3ZJ39_TRIA4</name>
<evidence type="ECO:0000313" key="2">
    <source>
        <dbReference type="Proteomes" id="UP000240493"/>
    </source>
</evidence>
<proteinExistence type="predicted"/>
<dbReference type="EMBL" id="KZ679257">
    <property type="protein sequence ID" value="PTB44827.1"/>
    <property type="molecule type" value="Genomic_DNA"/>
</dbReference>
<evidence type="ECO:0000313" key="1">
    <source>
        <dbReference type="EMBL" id="PTB44827.1"/>
    </source>
</evidence>
<keyword evidence="2" id="KW-1185">Reference proteome</keyword>
<accession>A0A2T3ZJ39</accession>
<dbReference type="AlphaFoldDB" id="A0A2T3ZJ39"/>